<dbReference type="EMBL" id="AZBU02000002">
    <property type="protein sequence ID" value="TKR94513.1"/>
    <property type="molecule type" value="Genomic_DNA"/>
</dbReference>
<organism evidence="2 3">
    <name type="scientific">Steinernema carpocapsae</name>
    <name type="common">Entomopathogenic nematode</name>
    <dbReference type="NCBI Taxonomy" id="34508"/>
    <lineage>
        <taxon>Eukaryota</taxon>
        <taxon>Metazoa</taxon>
        <taxon>Ecdysozoa</taxon>
        <taxon>Nematoda</taxon>
        <taxon>Chromadorea</taxon>
        <taxon>Rhabditida</taxon>
        <taxon>Tylenchina</taxon>
        <taxon>Panagrolaimomorpha</taxon>
        <taxon>Strongyloidoidea</taxon>
        <taxon>Steinernematidae</taxon>
        <taxon>Steinernema</taxon>
    </lineage>
</organism>
<proteinExistence type="predicted"/>
<evidence type="ECO:0000256" key="1">
    <source>
        <dbReference type="SAM" id="MobiDB-lite"/>
    </source>
</evidence>
<dbReference type="AlphaFoldDB" id="A0A4U5PE12"/>
<evidence type="ECO:0000313" key="3">
    <source>
        <dbReference type="Proteomes" id="UP000298663"/>
    </source>
</evidence>
<feature type="region of interest" description="Disordered" evidence="1">
    <location>
        <begin position="48"/>
        <end position="78"/>
    </location>
</feature>
<evidence type="ECO:0000313" key="2">
    <source>
        <dbReference type="EMBL" id="TKR94513.1"/>
    </source>
</evidence>
<name>A0A4U5PE12_STECR</name>
<keyword evidence="3" id="KW-1185">Reference proteome</keyword>
<gene>
    <name evidence="2" type="ORF">L596_008788</name>
</gene>
<reference evidence="2 3" key="1">
    <citation type="journal article" date="2015" name="Genome Biol.">
        <title>Comparative genomics of Steinernema reveals deeply conserved gene regulatory networks.</title>
        <authorList>
            <person name="Dillman A.R."/>
            <person name="Macchietto M."/>
            <person name="Porter C.F."/>
            <person name="Rogers A."/>
            <person name="Williams B."/>
            <person name="Antoshechkin I."/>
            <person name="Lee M.M."/>
            <person name="Goodwin Z."/>
            <person name="Lu X."/>
            <person name="Lewis E.E."/>
            <person name="Goodrich-Blair H."/>
            <person name="Stock S.P."/>
            <person name="Adams B.J."/>
            <person name="Sternberg P.W."/>
            <person name="Mortazavi A."/>
        </authorList>
    </citation>
    <scope>NUCLEOTIDE SEQUENCE [LARGE SCALE GENOMIC DNA]</scope>
    <source>
        <strain evidence="2 3">ALL</strain>
    </source>
</reference>
<sequence length="78" mass="8802">MIPVLNHAKILMVQEAELGTAFEPKTDYNAHVLRRQIEMDAWSGFQCDQGRGSRNRKIPDRNEELLPSGLLPSGVRQA</sequence>
<dbReference type="Proteomes" id="UP000298663">
    <property type="component" value="Unassembled WGS sequence"/>
</dbReference>
<protein>
    <submittedName>
        <fullName evidence="2">Uncharacterized protein</fullName>
    </submittedName>
</protein>
<accession>A0A4U5PE12</accession>
<comment type="caution">
    <text evidence="2">The sequence shown here is derived from an EMBL/GenBank/DDBJ whole genome shotgun (WGS) entry which is preliminary data.</text>
</comment>
<reference evidence="2 3" key="2">
    <citation type="journal article" date="2019" name="G3 (Bethesda)">
        <title>Hybrid Assembly of the Genome of the Entomopathogenic Nematode Steinernema carpocapsae Identifies the X-Chromosome.</title>
        <authorList>
            <person name="Serra L."/>
            <person name="Macchietto M."/>
            <person name="Macias-Munoz A."/>
            <person name="McGill C.J."/>
            <person name="Rodriguez I.M."/>
            <person name="Rodriguez B."/>
            <person name="Murad R."/>
            <person name="Mortazavi A."/>
        </authorList>
    </citation>
    <scope>NUCLEOTIDE SEQUENCE [LARGE SCALE GENOMIC DNA]</scope>
    <source>
        <strain evidence="2 3">ALL</strain>
    </source>
</reference>